<evidence type="ECO:0000313" key="2">
    <source>
        <dbReference type="WBParaSite" id="SVE_0142300.1"/>
    </source>
</evidence>
<accession>A0A0K0EY16</accession>
<dbReference type="Proteomes" id="UP000035680">
    <property type="component" value="Unassembled WGS sequence"/>
</dbReference>
<reference evidence="1" key="1">
    <citation type="submission" date="2014-07" db="EMBL/GenBank/DDBJ databases">
        <authorList>
            <person name="Martin A.A"/>
            <person name="De Silva N."/>
        </authorList>
    </citation>
    <scope>NUCLEOTIDE SEQUENCE</scope>
</reference>
<dbReference type="AlphaFoldDB" id="A0A0K0EY16"/>
<reference evidence="2" key="2">
    <citation type="submission" date="2015-08" db="UniProtKB">
        <authorList>
            <consortium name="WormBaseParasite"/>
        </authorList>
    </citation>
    <scope>IDENTIFICATION</scope>
</reference>
<keyword evidence="1" id="KW-1185">Reference proteome</keyword>
<evidence type="ECO:0000313" key="1">
    <source>
        <dbReference type="Proteomes" id="UP000035680"/>
    </source>
</evidence>
<dbReference type="WBParaSite" id="SVE_0142300.1">
    <property type="protein sequence ID" value="SVE_0142300.1"/>
    <property type="gene ID" value="SVE_0142300"/>
</dbReference>
<protein>
    <submittedName>
        <fullName evidence="2">RNase H domain-containing protein</fullName>
    </submittedName>
</protein>
<proteinExistence type="predicted"/>
<organism evidence="1 2">
    <name type="scientific">Strongyloides venezuelensis</name>
    <name type="common">Threadworm</name>
    <dbReference type="NCBI Taxonomy" id="75913"/>
    <lineage>
        <taxon>Eukaryota</taxon>
        <taxon>Metazoa</taxon>
        <taxon>Ecdysozoa</taxon>
        <taxon>Nematoda</taxon>
        <taxon>Chromadorea</taxon>
        <taxon>Rhabditida</taxon>
        <taxon>Tylenchina</taxon>
        <taxon>Panagrolaimomorpha</taxon>
        <taxon>Strongyloidoidea</taxon>
        <taxon>Strongyloididae</taxon>
        <taxon>Strongyloides</taxon>
    </lineage>
</organism>
<name>A0A0K0EY16_STRVS</name>
<sequence>MHDLPKYNGRNFHWEDHTIDIMTDASSHGCGATCTAAGGTLMYTLRSAKFTHNVVNTTIAIHTDNTSAMSTILKYGTISSPELTELANKIWELALNQNLLLSIFHILEKMNTTNIHCPDPKKTTCGKLH</sequence>